<feature type="domain" description="Protein kinase" evidence="5">
    <location>
        <begin position="241"/>
        <end position="503"/>
    </location>
</feature>
<dbReference type="InterPro" id="IPR046522">
    <property type="entry name" value="DUF6699"/>
</dbReference>
<dbReference type="EMBL" id="JACAZI010000010">
    <property type="protein sequence ID" value="KAF7350032.1"/>
    <property type="molecule type" value="Genomic_DNA"/>
</dbReference>
<reference evidence="6" key="1">
    <citation type="submission" date="2020-05" db="EMBL/GenBank/DDBJ databases">
        <title>Mycena genomes resolve the evolution of fungal bioluminescence.</title>
        <authorList>
            <person name="Tsai I.J."/>
        </authorList>
    </citation>
    <scope>NUCLEOTIDE SEQUENCE</scope>
    <source>
        <strain evidence="6">CCC161011</strain>
    </source>
</reference>
<dbReference type="SMART" id="SM00220">
    <property type="entry name" value="S_TKc"/>
    <property type="match status" value="1"/>
</dbReference>
<keyword evidence="1" id="KW-0808">Transferase</keyword>
<organism evidence="6 7">
    <name type="scientific">Mycena venus</name>
    <dbReference type="NCBI Taxonomy" id="2733690"/>
    <lineage>
        <taxon>Eukaryota</taxon>
        <taxon>Fungi</taxon>
        <taxon>Dikarya</taxon>
        <taxon>Basidiomycota</taxon>
        <taxon>Agaricomycotina</taxon>
        <taxon>Agaricomycetes</taxon>
        <taxon>Agaricomycetidae</taxon>
        <taxon>Agaricales</taxon>
        <taxon>Marasmiineae</taxon>
        <taxon>Mycenaceae</taxon>
        <taxon>Mycena</taxon>
    </lineage>
</organism>
<evidence type="ECO:0000256" key="4">
    <source>
        <dbReference type="ARBA" id="ARBA00022840"/>
    </source>
</evidence>
<comment type="caution">
    <text evidence="6">The sequence shown here is derived from an EMBL/GenBank/DDBJ whole genome shotgun (WGS) entry which is preliminary data.</text>
</comment>
<dbReference type="Pfam" id="PF20415">
    <property type="entry name" value="DUF6699"/>
    <property type="match status" value="1"/>
</dbReference>
<dbReference type="InterPro" id="IPR051681">
    <property type="entry name" value="Ser/Thr_Kinases-Pseudokinases"/>
</dbReference>
<keyword evidence="7" id="KW-1185">Reference proteome</keyword>
<dbReference type="Proteomes" id="UP000620124">
    <property type="component" value="Unassembled WGS sequence"/>
</dbReference>
<dbReference type="GO" id="GO:0005524">
    <property type="term" value="F:ATP binding"/>
    <property type="evidence" value="ECO:0007669"/>
    <property type="project" value="UniProtKB-KW"/>
</dbReference>
<protein>
    <submittedName>
        <fullName evidence="6">Protein kinase domain-containing protein</fullName>
    </submittedName>
</protein>
<dbReference type="InterPro" id="IPR001245">
    <property type="entry name" value="Ser-Thr/Tyr_kinase_cat_dom"/>
</dbReference>
<dbReference type="InterPro" id="IPR000719">
    <property type="entry name" value="Prot_kinase_dom"/>
</dbReference>
<evidence type="ECO:0000313" key="6">
    <source>
        <dbReference type="EMBL" id="KAF7350032.1"/>
    </source>
</evidence>
<keyword evidence="3 6" id="KW-0418">Kinase</keyword>
<dbReference type="PROSITE" id="PS00108">
    <property type="entry name" value="PROTEIN_KINASE_ST"/>
    <property type="match status" value="1"/>
</dbReference>
<dbReference type="PANTHER" id="PTHR44329">
    <property type="entry name" value="SERINE/THREONINE-PROTEIN KINASE TNNI3K-RELATED"/>
    <property type="match status" value="1"/>
</dbReference>
<dbReference type="Pfam" id="PF07714">
    <property type="entry name" value="PK_Tyr_Ser-Thr"/>
    <property type="match status" value="1"/>
</dbReference>
<dbReference type="PRINTS" id="PR00109">
    <property type="entry name" value="TYRKINASE"/>
</dbReference>
<dbReference type="InterPro" id="IPR011009">
    <property type="entry name" value="Kinase-like_dom_sf"/>
</dbReference>
<dbReference type="PROSITE" id="PS50011">
    <property type="entry name" value="PROTEIN_KINASE_DOM"/>
    <property type="match status" value="1"/>
</dbReference>
<evidence type="ECO:0000313" key="7">
    <source>
        <dbReference type="Proteomes" id="UP000620124"/>
    </source>
</evidence>
<accession>A0A8H6Y1D2</accession>
<gene>
    <name evidence="6" type="ORF">MVEN_01304900</name>
</gene>
<name>A0A8H6Y1D2_9AGAR</name>
<dbReference type="GO" id="GO:0004674">
    <property type="term" value="F:protein serine/threonine kinase activity"/>
    <property type="evidence" value="ECO:0007669"/>
    <property type="project" value="TreeGrafter"/>
</dbReference>
<dbReference type="Gene3D" id="1.10.510.10">
    <property type="entry name" value="Transferase(Phosphotransferase) domain 1"/>
    <property type="match status" value="1"/>
</dbReference>
<evidence type="ECO:0000256" key="2">
    <source>
        <dbReference type="ARBA" id="ARBA00022741"/>
    </source>
</evidence>
<dbReference type="OrthoDB" id="194358at2759"/>
<dbReference type="InterPro" id="IPR008271">
    <property type="entry name" value="Ser/Thr_kinase_AS"/>
</dbReference>
<dbReference type="AlphaFoldDB" id="A0A8H6Y1D2"/>
<evidence type="ECO:0000259" key="5">
    <source>
        <dbReference type="PROSITE" id="PS50011"/>
    </source>
</evidence>
<keyword evidence="4" id="KW-0067">ATP-binding</keyword>
<dbReference type="SUPFAM" id="SSF56112">
    <property type="entry name" value="Protein kinase-like (PK-like)"/>
    <property type="match status" value="1"/>
</dbReference>
<evidence type="ECO:0000256" key="1">
    <source>
        <dbReference type="ARBA" id="ARBA00022679"/>
    </source>
</evidence>
<keyword evidence="2" id="KW-0547">Nucleotide-binding</keyword>
<evidence type="ECO:0000256" key="3">
    <source>
        <dbReference type="ARBA" id="ARBA00022777"/>
    </source>
</evidence>
<dbReference type="PANTHER" id="PTHR44329:SF288">
    <property type="entry name" value="MITOGEN-ACTIVATED PROTEIN KINASE KINASE KINASE 20"/>
    <property type="match status" value="1"/>
</dbReference>
<sequence length="791" mass="88242">MTAVMRITTRISAGGQLGVSQSALPRQIIAGRRVGSNIDSSGLAVPVRTPSENTDRAKWSQLNAFPDHPARRHSSSRAPEWENIRRGAWFDLHRNFLLHVLETVGLYDGPAREITQLSQQWAEWDLLTSLANYRSVAKILFRYLKDSPTLRGVTATNVSHQLSLDISAVVEKMNSLLSNSATYKHFLSCRGSVAQELLDLLQDLLNSSYESSSRPLLSKALLRLSSQSGLHPTCFTLFGLQKVGQQVAGGGFGDIWKGLVDGQTVAVKSMRQFMDDDVRASLKKLGREALIWRQLSHPNLLPFFGLYMLDNRLCLISPWMDNGDLKHFLHNAPFDIDRVSLIADVCMGLEYLHSKHVVHGDLKAANILVTPSGRACITDFGLSTIVDELSLQLTFSSQSNRAGTVRYQAPELLSNERSNHFGSDVYAFACVCYEILTGKVPFFEVSNDAAIIFKVIEGTRPSRLDAISPEDLWLLLEACWHQQTDRRPSPTQILRRLVGRPIRAKIKQSPSDWDDSYSARFRRSIQEWPLLPSIAEIEQRIPQIIVAAVAAAPFASITRVALDPADNAGQGGSRSVEWSGTQRDRFWDAEGQPSAPLMKLAPLPPATPFMDPSLLHPWLNGNDPSPVFHFDLASKAFAPMELITINPLHGRSLREAEFSEPAFHPPLSTLKLFHPRIQSWPINLVLPAGSLSLGYVLVSLHRAMHQRVTQEEWASLNTKQRRAITKAFTVRCRAEAIRSQVPPEDLRSQENDTRNEGVKRVDFLCGKTLFKGLVSEPNDIPGWMRVVTVEG</sequence>
<proteinExistence type="predicted"/>